<organism evidence="2">
    <name type="scientific">viral metagenome</name>
    <dbReference type="NCBI Taxonomy" id="1070528"/>
    <lineage>
        <taxon>unclassified sequences</taxon>
        <taxon>metagenomes</taxon>
        <taxon>organismal metagenomes</taxon>
    </lineage>
</organism>
<accession>A0A6C0DYV7</accession>
<dbReference type="InterPro" id="IPR043913">
    <property type="entry name" value="DUF5764"/>
</dbReference>
<dbReference type="AlphaFoldDB" id="A0A6C0DYV7"/>
<evidence type="ECO:0000256" key="1">
    <source>
        <dbReference type="SAM" id="MobiDB-lite"/>
    </source>
</evidence>
<proteinExistence type="predicted"/>
<dbReference type="EMBL" id="MN739695">
    <property type="protein sequence ID" value="QHT21520.1"/>
    <property type="molecule type" value="Genomic_DNA"/>
</dbReference>
<sequence>MDITPNERLEKILKENNCYEQHIVSVKDFYESFLISILIPPIYEGFNSLYKQAQKTEEKFIIQARKNPKITPHNIFYYFESLLRDIPKLNSHLMKTETDRIKATSKNADIFDDLVKAVIRSNIILLTYNTDSDRQNLLDSRYHENIVIPDFIHNCYISSSYMFFTCSNLFYHKFEEQILNQNKLTIYSIIEKGIKEAIRNALPMKEILLNYNTQKYEKKHTEEKPYINISEIDESTKKSEETNDFDEIQTSEKDKSEKDKSEKVEEKVEKEPEIRMVDMSGIDMNKGQMKYFMNEIAKKKDVEIVKSNSAKDIVNEILEV</sequence>
<name>A0A6C0DYV7_9ZZZZ</name>
<feature type="compositionally biased region" description="Basic and acidic residues" evidence="1">
    <location>
        <begin position="250"/>
        <end position="276"/>
    </location>
</feature>
<reference evidence="2" key="1">
    <citation type="journal article" date="2020" name="Nature">
        <title>Giant virus diversity and host interactions through global metagenomics.</title>
        <authorList>
            <person name="Schulz F."/>
            <person name="Roux S."/>
            <person name="Paez-Espino D."/>
            <person name="Jungbluth S."/>
            <person name="Walsh D.A."/>
            <person name="Denef V.J."/>
            <person name="McMahon K.D."/>
            <person name="Konstantinidis K.T."/>
            <person name="Eloe-Fadrosh E.A."/>
            <person name="Kyrpides N.C."/>
            <person name="Woyke T."/>
        </authorList>
    </citation>
    <scope>NUCLEOTIDE SEQUENCE</scope>
    <source>
        <strain evidence="2">GVMAG-M-3300023179-103</strain>
    </source>
</reference>
<dbReference type="Pfam" id="PF19068">
    <property type="entry name" value="DUF5764"/>
    <property type="match status" value="1"/>
</dbReference>
<evidence type="ECO:0000313" key="2">
    <source>
        <dbReference type="EMBL" id="QHT21520.1"/>
    </source>
</evidence>
<protein>
    <submittedName>
        <fullName evidence="2">Uncharacterized protein</fullName>
    </submittedName>
</protein>
<feature type="region of interest" description="Disordered" evidence="1">
    <location>
        <begin position="227"/>
        <end position="277"/>
    </location>
</feature>